<keyword evidence="3" id="KW-0812">Transmembrane</keyword>
<dbReference type="Proteomes" id="UP000054498">
    <property type="component" value="Unassembled WGS sequence"/>
</dbReference>
<reference evidence="5 6" key="1">
    <citation type="journal article" date="2013" name="BMC Genomics">
        <title>Reconstruction of the lipid metabolism for the microalga Monoraphidium neglectum from its genome sequence reveals characteristics suitable for biofuel production.</title>
        <authorList>
            <person name="Bogen C."/>
            <person name="Al-Dilaimi A."/>
            <person name="Albersmeier A."/>
            <person name="Wichmann J."/>
            <person name="Grundmann M."/>
            <person name="Rupp O."/>
            <person name="Lauersen K.J."/>
            <person name="Blifernez-Klassen O."/>
            <person name="Kalinowski J."/>
            <person name="Goesmann A."/>
            <person name="Mussgnug J.H."/>
            <person name="Kruse O."/>
        </authorList>
    </citation>
    <scope>NUCLEOTIDE SEQUENCE [LARGE SCALE GENOMIC DNA]</scope>
    <source>
        <strain evidence="5 6">SAG 48.87</strain>
    </source>
</reference>
<feature type="transmembrane region" description="Helical" evidence="3">
    <location>
        <begin position="158"/>
        <end position="179"/>
    </location>
</feature>
<dbReference type="InterPro" id="IPR035965">
    <property type="entry name" value="PAS-like_dom_sf"/>
</dbReference>
<dbReference type="RefSeq" id="XP_013897693.1">
    <property type="nucleotide sequence ID" value="XM_014042239.1"/>
</dbReference>
<evidence type="ECO:0000313" key="5">
    <source>
        <dbReference type="EMBL" id="KIY98673.1"/>
    </source>
</evidence>
<dbReference type="GO" id="GO:0009881">
    <property type="term" value="F:photoreceptor activity"/>
    <property type="evidence" value="ECO:0007669"/>
    <property type="project" value="UniProtKB-KW"/>
</dbReference>
<keyword evidence="1" id="KW-0675">Receptor</keyword>
<dbReference type="SUPFAM" id="SSF55785">
    <property type="entry name" value="PYP-like sensor domain (PAS domain)"/>
    <property type="match status" value="1"/>
</dbReference>
<feature type="domain" description="PAS" evidence="4">
    <location>
        <begin position="433"/>
        <end position="472"/>
    </location>
</feature>
<sequence length="483" mass="53586">MGGWLARLVQFMQLLALIMYSVAWVSILDFLVFMFACHWEEVSVMSSVTHIVFEKSCVTMPHLAHMAFAVVVTLTFMATCLGLSVGDCDLNPLTRNMLATPAAITNLTTLALKMVMVVLSTAGGSNPKLQSVVMAVCSGYITYQMIMAASYYNDWVNHVWNGLWTGNVYTCILLNVVTYKYPDNPAMREHITWAVLYGIFAAVLLGAAASAARLWWLRRPLKVLRAAKDDPEALRNLGKVYRFSSTTEVEILARVMRKWDEDGQPDEEACALGEFTCKCGLARFPNSATLMIALANFQIEARKDGHAARTQLQLAVKANPSTIERFFIFKRVFWQALLHDTVAFKSLQTSFAVMSQAEKQAAQIYRRVLERYPSNGRLLKIYGRFLEWVRNEPSVAQRYYAEAMKQGMGESLLALIGGASGSEQDGGLKALGAVDEKSDGIVVLNTAGTIMAVNRAAFEMFGYSKGELESKNGEQGSVNMRNT</sequence>
<dbReference type="KEGG" id="mng:MNEG_9288"/>
<keyword evidence="3" id="KW-1133">Transmembrane helix</keyword>
<feature type="transmembrane region" description="Helical" evidence="3">
    <location>
        <begin position="131"/>
        <end position="152"/>
    </location>
</feature>
<feature type="transmembrane region" description="Helical" evidence="3">
    <location>
        <begin position="98"/>
        <end position="119"/>
    </location>
</feature>
<dbReference type="Gene3D" id="1.25.40.10">
    <property type="entry name" value="Tetratricopeptide repeat domain"/>
    <property type="match status" value="1"/>
</dbReference>
<dbReference type="PROSITE" id="PS50112">
    <property type="entry name" value="PAS"/>
    <property type="match status" value="1"/>
</dbReference>
<dbReference type="CDD" id="cd00130">
    <property type="entry name" value="PAS"/>
    <property type="match status" value="1"/>
</dbReference>
<accession>A0A0D2KT69</accession>
<name>A0A0D2KT69_9CHLO</name>
<dbReference type="AlphaFoldDB" id="A0A0D2KT69"/>
<keyword evidence="6" id="KW-1185">Reference proteome</keyword>
<dbReference type="Pfam" id="PF13188">
    <property type="entry name" value="PAS_8"/>
    <property type="match status" value="1"/>
</dbReference>
<dbReference type="NCBIfam" id="TIGR00229">
    <property type="entry name" value="sensory_box"/>
    <property type="match status" value="1"/>
</dbReference>
<evidence type="ECO:0000313" key="6">
    <source>
        <dbReference type="Proteomes" id="UP000054498"/>
    </source>
</evidence>
<dbReference type="EMBL" id="KK102101">
    <property type="protein sequence ID" value="KIY98673.1"/>
    <property type="molecule type" value="Genomic_DNA"/>
</dbReference>
<dbReference type="InterPro" id="IPR057352">
    <property type="entry name" value="TPR_TmcB/C"/>
</dbReference>
<feature type="transmembrane region" description="Helical" evidence="3">
    <location>
        <begin position="63"/>
        <end position="86"/>
    </location>
</feature>
<dbReference type="InterPro" id="IPR000014">
    <property type="entry name" value="PAS"/>
</dbReference>
<evidence type="ECO:0000256" key="2">
    <source>
        <dbReference type="ARBA" id="ARBA00022606"/>
    </source>
</evidence>
<dbReference type="GeneID" id="25742163"/>
<keyword evidence="1" id="KW-0600">Photoreceptor protein</keyword>
<keyword evidence="1" id="KW-0157">Chromophore</keyword>
<keyword evidence="2" id="KW-0716">Sensory transduction</keyword>
<dbReference type="InterPro" id="IPR052994">
    <property type="entry name" value="Tiny_macrocysts_regulators"/>
</dbReference>
<feature type="transmembrane region" description="Helical" evidence="3">
    <location>
        <begin position="191"/>
        <end position="216"/>
    </location>
</feature>
<evidence type="ECO:0000256" key="1">
    <source>
        <dbReference type="ARBA" id="ARBA00022543"/>
    </source>
</evidence>
<dbReference type="PANTHER" id="PTHR31600:SF2">
    <property type="entry name" value="GAMETE ENRICHED GENE 10 PROTEIN-RELATED"/>
    <property type="match status" value="1"/>
</dbReference>
<protein>
    <recommendedName>
        <fullName evidence="4">PAS domain-containing protein</fullName>
    </recommendedName>
</protein>
<dbReference type="Gene3D" id="3.30.450.20">
    <property type="entry name" value="PAS domain"/>
    <property type="match status" value="1"/>
</dbReference>
<evidence type="ECO:0000256" key="3">
    <source>
        <dbReference type="SAM" id="Phobius"/>
    </source>
</evidence>
<gene>
    <name evidence="5" type="ORF">MNEG_9288</name>
</gene>
<dbReference type="InterPro" id="IPR011990">
    <property type="entry name" value="TPR-like_helical_dom_sf"/>
</dbReference>
<dbReference type="Pfam" id="PF25474">
    <property type="entry name" value="TPR_TmcB"/>
    <property type="match status" value="1"/>
</dbReference>
<dbReference type="OrthoDB" id="541921at2759"/>
<organism evidence="5 6">
    <name type="scientific">Monoraphidium neglectum</name>
    <dbReference type="NCBI Taxonomy" id="145388"/>
    <lineage>
        <taxon>Eukaryota</taxon>
        <taxon>Viridiplantae</taxon>
        <taxon>Chlorophyta</taxon>
        <taxon>core chlorophytes</taxon>
        <taxon>Chlorophyceae</taxon>
        <taxon>CS clade</taxon>
        <taxon>Sphaeropleales</taxon>
        <taxon>Selenastraceae</taxon>
        <taxon>Monoraphidium</taxon>
    </lineage>
</organism>
<evidence type="ECO:0000259" key="4">
    <source>
        <dbReference type="PROSITE" id="PS50112"/>
    </source>
</evidence>
<keyword evidence="3" id="KW-0472">Membrane</keyword>
<dbReference type="PANTHER" id="PTHR31600">
    <property type="entry name" value="TINY MACROCYSTS PROTEIN B-RELATED"/>
    <property type="match status" value="1"/>
</dbReference>
<proteinExistence type="predicted"/>
<feature type="transmembrane region" description="Helical" evidence="3">
    <location>
        <begin position="12"/>
        <end position="37"/>
    </location>
</feature>